<dbReference type="EMBL" id="JATN01000321">
    <property type="protein sequence ID" value="EUC58551.1"/>
    <property type="molecule type" value="Genomic_DNA"/>
</dbReference>
<proteinExistence type="predicted"/>
<dbReference type="Proteomes" id="UP000030108">
    <property type="component" value="Unassembled WGS sequence"/>
</dbReference>
<accession>A0A0A1UJH6</accession>
<comment type="caution">
    <text evidence="2">The sequence shown here is derived from an EMBL/GenBank/DDBJ whole genome shotgun (WGS) entry which is preliminary data.</text>
</comment>
<name>A0A0A1UJH6_9AGAM</name>
<organism evidence="2 3">
    <name type="scientific">Rhizoctonia solani AG-3 Rhs1AP</name>
    <dbReference type="NCBI Taxonomy" id="1086054"/>
    <lineage>
        <taxon>Eukaryota</taxon>
        <taxon>Fungi</taxon>
        <taxon>Dikarya</taxon>
        <taxon>Basidiomycota</taxon>
        <taxon>Agaricomycotina</taxon>
        <taxon>Agaricomycetes</taxon>
        <taxon>Cantharellales</taxon>
        <taxon>Ceratobasidiaceae</taxon>
        <taxon>Rhizoctonia</taxon>
    </lineage>
</organism>
<evidence type="ECO:0000259" key="1">
    <source>
        <dbReference type="Pfam" id="PF12937"/>
    </source>
</evidence>
<protein>
    <submittedName>
        <fullName evidence="2">F-box-like domain protein</fullName>
    </submittedName>
</protein>
<evidence type="ECO:0000313" key="3">
    <source>
        <dbReference type="Proteomes" id="UP000030108"/>
    </source>
</evidence>
<dbReference type="InterPro" id="IPR036047">
    <property type="entry name" value="F-box-like_dom_sf"/>
</dbReference>
<gene>
    <name evidence="2" type="ORF">RSOL_262360</name>
</gene>
<dbReference type="Pfam" id="PF12937">
    <property type="entry name" value="F-box-like"/>
    <property type="match status" value="1"/>
</dbReference>
<reference evidence="3" key="1">
    <citation type="journal article" date="2014" name="Genome Announc.">
        <title>Draft genome sequence of the plant-pathogenic soil fungus Rhizoctonia solani anastomosis group 3 strain Rhs1AP.</title>
        <authorList>
            <person name="Cubeta M.A."/>
            <person name="Thomas E."/>
            <person name="Dean R.A."/>
            <person name="Jabaji S."/>
            <person name="Neate S.M."/>
            <person name="Tavantzis S."/>
            <person name="Toda T."/>
            <person name="Vilgalys R."/>
            <person name="Bharathan N."/>
            <person name="Fedorova-Abrams N."/>
            <person name="Pakala S.B."/>
            <person name="Pakala S.M."/>
            <person name="Zafar N."/>
            <person name="Joardar V."/>
            <person name="Losada L."/>
            <person name="Nierman W.C."/>
        </authorList>
    </citation>
    <scope>NUCLEOTIDE SEQUENCE [LARGE SCALE GENOMIC DNA]</scope>
    <source>
        <strain evidence="3">AG-3</strain>
    </source>
</reference>
<evidence type="ECO:0000313" key="2">
    <source>
        <dbReference type="EMBL" id="EUC58551.1"/>
    </source>
</evidence>
<dbReference type="InterPro" id="IPR001810">
    <property type="entry name" value="F-box_dom"/>
</dbReference>
<dbReference type="OrthoDB" id="3266451at2759"/>
<feature type="domain" description="F-box" evidence="1">
    <location>
        <begin position="81"/>
        <end position="130"/>
    </location>
</feature>
<dbReference type="AlphaFoldDB" id="A0A0A1UJH6"/>
<dbReference type="SUPFAM" id="SSF81383">
    <property type="entry name" value="F-box domain"/>
    <property type="match status" value="1"/>
</dbReference>
<sequence length="536" mass="61252">MFEELSSASEQLRVALERYLHVCSSIQDICFQGTMPRHIPREYGTRVDHELSLAESYDMKMQQAKVAIKATRNHAFSISPINYLPPEILTRIFQMARDIDPSSVDHLAVVCSRWRLVTLGSCSLWSHIDYRPDPVKWFYPELLARARLHIFRSGGAPLDVCLAVESEIYNNKCRDEPVQSLCKLVGPRMSSLSLELDGLSWMLTTDRDGGNSVLSTLFSTCTPGILTKLVTKDEERFGFLATKDDHNFETSTLNLDLTAAHLNTIFASITVLHLTGLFPPWSSHAYRGLVDLRLCAGCIPDDDEIAEAELVEILKASPGLRMIHFELGIIEWTRRDDQFSVPRVFLPELEVLQVSSGTGLSFSRVENFLRLLKPGQKPLHLSIRHHSSAADTKPHTTETRAFFTRSNITKLHVTRFPQMFELLSWLPYLKVMVLSDFICWEQQPSDWYPNHHQSTTRLDTCYLLNCLLPLDDVLALARCYKPRSFVLFGGGFHRDRPDMKLQTRVVKKELSSICSDVKIAKTRPNMEEHRDLFYDH</sequence>
<dbReference type="Gene3D" id="1.20.1280.50">
    <property type="match status" value="1"/>
</dbReference>